<protein>
    <submittedName>
        <fullName evidence="3">Uncharacterized protein</fullName>
    </submittedName>
</protein>
<evidence type="ECO:0000256" key="2">
    <source>
        <dbReference type="SAM" id="Phobius"/>
    </source>
</evidence>
<evidence type="ECO:0000313" key="4">
    <source>
        <dbReference type="Proteomes" id="UP000230750"/>
    </source>
</evidence>
<sequence>MIQGACKETPIPEEFNAIFVGIFVPTTVIVSCIIALILWNCFKDTCVEPPDPQLSPSIYKNGQLKQLVPPTRQKEKEIFDDLKPRVNPVSMTLDIEGSIQQTNLNPYLTSPRNEPKYPMERNYSHDSGVPDSPTEHVDIEGFGNSAFVEDETTAKKDVVPTVSRAISTDTQETDVLSWRNSCFSEGSQDSCAEVLPSNQDPAGVTLCPSSLSSSKNDKPTSHDPNLKLTLSPNTHCVEESPYSPHNLKVVSQSHEAEIVGNYVRQGILEDGTQMIPNYVSTAPYMTMAPGSPPPITSGMPNGYVATASLPESSNGIAKSHQENLPSVEYSQMSTSGGYLQHENMNQLSPPQPEGYIAHQSLSPDLTEYHDSYPNFDQNKFSDDKLNPQDNYIQHQSDSRLVWQRPVPKPSFPKQQRFFDSFKYAVLKTLYDTV</sequence>
<dbReference type="PROSITE" id="PS51257">
    <property type="entry name" value="PROKAR_LIPOPROTEIN"/>
    <property type="match status" value="1"/>
</dbReference>
<keyword evidence="2" id="KW-0472">Membrane</keyword>
<dbReference type="AlphaFoldDB" id="A0A2G8JF47"/>
<keyword evidence="2" id="KW-1133">Transmembrane helix</keyword>
<feature type="region of interest" description="Disordered" evidence="1">
    <location>
        <begin position="203"/>
        <end position="226"/>
    </location>
</feature>
<feature type="compositionally biased region" description="Basic and acidic residues" evidence="1">
    <location>
        <begin position="215"/>
        <end position="225"/>
    </location>
</feature>
<proteinExistence type="predicted"/>
<name>A0A2G8JF47_STIJA</name>
<feature type="non-terminal residue" evidence="3">
    <location>
        <position position="433"/>
    </location>
</feature>
<dbReference type="Proteomes" id="UP000230750">
    <property type="component" value="Unassembled WGS sequence"/>
</dbReference>
<keyword evidence="4" id="KW-1185">Reference proteome</keyword>
<comment type="caution">
    <text evidence="3">The sequence shown here is derived from an EMBL/GenBank/DDBJ whole genome shotgun (WGS) entry which is preliminary data.</text>
</comment>
<feature type="transmembrane region" description="Helical" evidence="2">
    <location>
        <begin position="17"/>
        <end position="39"/>
    </location>
</feature>
<reference evidence="3 4" key="1">
    <citation type="journal article" date="2017" name="PLoS Biol.">
        <title>The sea cucumber genome provides insights into morphological evolution and visceral regeneration.</title>
        <authorList>
            <person name="Zhang X."/>
            <person name="Sun L."/>
            <person name="Yuan J."/>
            <person name="Sun Y."/>
            <person name="Gao Y."/>
            <person name="Zhang L."/>
            <person name="Li S."/>
            <person name="Dai H."/>
            <person name="Hamel J.F."/>
            <person name="Liu C."/>
            <person name="Yu Y."/>
            <person name="Liu S."/>
            <person name="Lin W."/>
            <person name="Guo K."/>
            <person name="Jin S."/>
            <person name="Xu P."/>
            <person name="Storey K.B."/>
            <person name="Huan P."/>
            <person name="Zhang T."/>
            <person name="Zhou Y."/>
            <person name="Zhang J."/>
            <person name="Lin C."/>
            <person name="Li X."/>
            <person name="Xing L."/>
            <person name="Huo D."/>
            <person name="Sun M."/>
            <person name="Wang L."/>
            <person name="Mercier A."/>
            <person name="Li F."/>
            <person name="Yang H."/>
            <person name="Xiang J."/>
        </authorList>
    </citation>
    <scope>NUCLEOTIDE SEQUENCE [LARGE SCALE GENOMIC DNA]</scope>
    <source>
        <strain evidence="3">Shaxun</strain>
        <tissue evidence="3">Muscle</tissue>
    </source>
</reference>
<evidence type="ECO:0000256" key="1">
    <source>
        <dbReference type="SAM" id="MobiDB-lite"/>
    </source>
</evidence>
<accession>A0A2G8JF47</accession>
<dbReference type="EMBL" id="MRZV01002195">
    <property type="protein sequence ID" value="PIK34381.1"/>
    <property type="molecule type" value="Genomic_DNA"/>
</dbReference>
<evidence type="ECO:0000313" key="3">
    <source>
        <dbReference type="EMBL" id="PIK34381.1"/>
    </source>
</evidence>
<feature type="region of interest" description="Disordered" evidence="1">
    <location>
        <begin position="366"/>
        <end position="388"/>
    </location>
</feature>
<organism evidence="3 4">
    <name type="scientific">Stichopus japonicus</name>
    <name type="common">Sea cucumber</name>
    <dbReference type="NCBI Taxonomy" id="307972"/>
    <lineage>
        <taxon>Eukaryota</taxon>
        <taxon>Metazoa</taxon>
        <taxon>Echinodermata</taxon>
        <taxon>Eleutherozoa</taxon>
        <taxon>Echinozoa</taxon>
        <taxon>Holothuroidea</taxon>
        <taxon>Aspidochirotacea</taxon>
        <taxon>Aspidochirotida</taxon>
        <taxon>Stichopodidae</taxon>
        <taxon>Apostichopus</taxon>
    </lineage>
</organism>
<gene>
    <name evidence="3" type="ORF">BSL78_28796</name>
</gene>
<dbReference type="OrthoDB" id="10653274at2759"/>
<keyword evidence="2" id="KW-0812">Transmembrane</keyword>